<accession>A0A453LU98</accession>
<reference evidence="1" key="5">
    <citation type="journal article" date="2021" name="G3 (Bethesda)">
        <title>Aegilops tauschii genome assembly Aet v5.0 features greater sequence contiguity and improved annotation.</title>
        <authorList>
            <person name="Wang L."/>
            <person name="Zhu T."/>
            <person name="Rodriguez J.C."/>
            <person name="Deal K.R."/>
            <person name="Dubcovsky J."/>
            <person name="McGuire P.E."/>
            <person name="Lux T."/>
            <person name="Spannagl M."/>
            <person name="Mayer K.F.X."/>
            <person name="Baldrich P."/>
            <person name="Meyers B.C."/>
            <person name="Huo N."/>
            <person name="Gu Y.Q."/>
            <person name="Zhou H."/>
            <person name="Devos K.M."/>
            <person name="Bennetzen J.L."/>
            <person name="Unver T."/>
            <person name="Budak H."/>
            <person name="Gulick P.J."/>
            <person name="Galiba G."/>
            <person name="Kalapos B."/>
            <person name="Nelson D.R."/>
            <person name="Li P."/>
            <person name="You F.M."/>
            <person name="Luo M.C."/>
            <person name="Dvorak J."/>
        </authorList>
    </citation>
    <scope>NUCLEOTIDE SEQUENCE [LARGE SCALE GENOMIC DNA]</scope>
    <source>
        <strain evidence="1">cv. AL8/78</strain>
    </source>
</reference>
<organism evidence="1 2">
    <name type="scientific">Aegilops tauschii subsp. strangulata</name>
    <name type="common">Goatgrass</name>
    <dbReference type="NCBI Taxonomy" id="200361"/>
    <lineage>
        <taxon>Eukaryota</taxon>
        <taxon>Viridiplantae</taxon>
        <taxon>Streptophyta</taxon>
        <taxon>Embryophyta</taxon>
        <taxon>Tracheophyta</taxon>
        <taxon>Spermatophyta</taxon>
        <taxon>Magnoliopsida</taxon>
        <taxon>Liliopsida</taxon>
        <taxon>Poales</taxon>
        <taxon>Poaceae</taxon>
        <taxon>BOP clade</taxon>
        <taxon>Pooideae</taxon>
        <taxon>Triticodae</taxon>
        <taxon>Triticeae</taxon>
        <taxon>Triticinae</taxon>
        <taxon>Aegilops</taxon>
    </lineage>
</organism>
<protein>
    <submittedName>
        <fullName evidence="1">Uncharacterized protein</fullName>
    </submittedName>
</protein>
<proteinExistence type="predicted"/>
<name>A0A453LU98_AEGTS</name>
<keyword evidence="2" id="KW-1185">Reference proteome</keyword>
<dbReference type="EnsemblPlants" id="AET5Gv20912200.19">
    <property type="protein sequence ID" value="AET5Gv20912200.19"/>
    <property type="gene ID" value="AET5Gv20912200"/>
</dbReference>
<dbReference type="AlphaFoldDB" id="A0A453LU98"/>
<reference evidence="2" key="2">
    <citation type="journal article" date="2017" name="Nat. Plants">
        <title>The Aegilops tauschii genome reveals multiple impacts of transposons.</title>
        <authorList>
            <person name="Zhao G."/>
            <person name="Zou C."/>
            <person name="Li K."/>
            <person name="Wang K."/>
            <person name="Li T."/>
            <person name="Gao L."/>
            <person name="Zhang X."/>
            <person name="Wang H."/>
            <person name="Yang Z."/>
            <person name="Liu X."/>
            <person name="Jiang W."/>
            <person name="Mao L."/>
            <person name="Kong X."/>
            <person name="Jiao Y."/>
            <person name="Jia J."/>
        </authorList>
    </citation>
    <scope>NUCLEOTIDE SEQUENCE [LARGE SCALE GENOMIC DNA]</scope>
    <source>
        <strain evidence="2">cv. AL8/78</strain>
    </source>
</reference>
<evidence type="ECO:0000313" key="2">
    <source>
        <dbReference type="Proteomes" id="UP000015105"/>
    </source>
</evidence>
<dbReference type="Gramene" id="AET5Gv20912200.19">
    <property type="protein sequence ID" value="AET5Gv20912200.19"/>
    <property type="gene ID" value="AET5Gv20912200"/>
</dbReference>
<evidence type="ECO:0000313" key="1">
    <source>
        <dbReference type="EnsemblPlants" id="AET5Gv20912200.19"/>
    </source>
</evidence>
<sequence>RQWMQLFELMKIMEKLFRQTLSQLMKQKMMVRE</sequence>
<reference evidence="1" key="3">
    <citation type="journal article" date="2017" name="Nature">
        <title>Genome sequence of the progenitor of the wheat D genome Aegilops tauschii.</title>
        <authorList>
            <person name="Luo M.C."/>
            <person name="Gu Y.Q."/>
            <person name="Puiu D."/>
            <person name="Wang H."/>
            <person name="Twardziok S.O."/>
            <person name="Deal K.R."/>
            <person name="Huo N."/>
            <person name="Zhu T."/>
            <person name="Wang L."/>
            <person name="Wang Y."/>
            <person name="McGuire P.E."/>
            <person name="Liu S."/>
            <person name="Long H."/>
            <person name="Ramasamy R.K."/>
            <person name="Rodriguez J.C."/>
            <person name="Van S.L."/>
            <person name="Yuan L."/>
            <person name="Wang Z."/>
            <person name="Xia Z."/>
            <person name="Xiao L."/>
            <person name="Anderson O.D."/>
            <person name="Ouyang S."/>
            <person name="Liang Y."/>
            <person name="Zimin A.V."/>
            <person name="Pertea G."/>
            <person name="Qi P."/>
            <person name="Bennetzen J.L."/>
            <person name="Dai X."/>
            <person name="Dawson M.W."/>
            <person name="Muller H.G."/>
            <person name="Kugler K."/>
            <person name="Rivarola-Duarte L."/>
            <person name="Spannagl M."/>
            <person name="Mayer K.F.X."/>
            <person name="Lu F.H."/>
            <person name="Bevan M.W."/>
            <person name="Leroy P."/>
            <person name="Li P."/>
            <person name="You F.M."/>
            <person name="Sun Q."/>
            <person name="Liu Z."/>
            <person name="Lyons E."/>
            <person name="Wicker T."/>
            <person name="Salzberg S.L."/>
            <person name="Devos K.M."/>
            <person name="Dvorak J."/>
        </authorList>
    </citation>
    <scope>NUCLEOTIDE SEQUENCE [LARGE SCALE GENOMIC DNA]</scope>
    <source>
        <strain evidence="1">cv. AL8/78</strain>
    </source>
</reference>
<dbReference type="Proteomes" id="UP000015105">
    <property type="component" value="Chromosome 5D"/>
</dbReference>
<reference evidence="1" key="4">
    <citation type="submission" date="2019-03" db="UniProtKB">
        <authorList>
            <consortium name="EnsemblPlants"/>
        </authorList>
    </citation>
    <scope>IDENTIFICATION</scope>
</reference>
<reference evidence="2" key="1">
    <citation type="journal article" date="2014" name="Science">
        <title>Ancient hybridizations among the ancestral genomes of bread wheat.</title>
        <authorList>
            <consortium name="International Wheat Genome Sequencing Consortium,"/>
            <person name="Marcussen T."/>
            <person name="Sandve S.R."/>
            <person name="Heier L."/>
            <person name="Spannagl M."/>
            <person name="Pfeifer M."/>
            <person name="Jakobsen K.S."/>
            <person name="Wulff B.B."/>
            <person name="Steuernagel B."/>
            <person name="Mayer K.F."/>
            <person name="Olsen O.A."/>
        </authorList>
    </citation>
    <scope>NUCLEOTIDE SEQUENCE [LARGE SCALE GENOMIC DNA]</scope>
    <source>
        <strain evidence="2">cv. AL8/78</strain>
    </source>
</reference>